<gene>
    <name evidence="11" type="ORF">DXN05_05250</name>
</gene>
<keyword evidence="12" id="KW-1185">Reference proteome</keyword>
<evidence type="ECO:0000313" key="11">
    <source>
        <dbReference type="EMBL" id="RFM30366.1"/>
    </source>
</evidence>
<evidence type="ECO:0000256" key="6">
    <source>
        <dbReference type="ARBA" id="ARBA00022475"/>
    </source>
</evidence>
<dbReference type="AlphaFoldDB" id="A0A3E1NR05"/>
<evidence type="ECO:0000256" key="10">
    <source>
        <dbReference type="SAM" id="Phobius"/>
    </source>
</evidence>
<protein>
    <recommendedName>
        <fullName evidence="4">Nicotinamide riboside transporter PnuC</fullName>
    </recommendedName>
</protein>
<feature type="transmembrane region" description="Helical" evidence="10">
    <location>
        <begin position="61"/>
        <end position="77"/>
    </location>
</feature>
<comment type="subcellular location">
    <subcellularLocation>
        <location evidence="2">Cell membrane</location>
        <topology evidence="2">Multi-pass membrane protein</topology>
    </subcellularLocation>
</comment>
<feature type="transmembrane region" description="Helical" evidence="10">
    <location>
        <begin position="199"/>
        <end position="218"/>
    </location>
</feature>
<keyword evidence="6" id="KW-1003">Cell membrane</keyword>
<comment type="caution">
    <text evidence="11">The sequence shown here is derived from an EMBL/GenBank/DDBJ whole genome shotgun (WGS) entry which is preliminary data.</text>
</comment>
<sequence length="229" mass="26266">MCTYTAVAYHSCSKILPYLHSMSGDDVIRQFVAGMQQTTWPEYLAVFAGIASVAFSRAENIWVFPTGILNTVVYVYLSFHGGLYAEAGLNIYYTVMNMIGWYMWAQRKTTGEKVLHITPSNRRDWLLACSFFALMWLLLYTILRRFTNSAVPAADAFASATAYTAMLLMNKKKIENWLWWIITNIVSIPLYFIKGYVFTSVQFTVLLVLAIAGWVTWYKKQHQTQPEPV</sequence>
<evidence type="ECO:0000256" key="9">
    <source>
        <dbReference type="ARBA" id="ARBA00023136"/>
    </source>
</evidence>
<comment type="function">
    <text evidence="1">Required for nicotinamide riboside transport across the inner membrane.</text>
</comment>
<feature type="transmembrane region" description="Helical" evidence="10">
    <location>
        <begin position="176"/>
        <end position="193"/>
    </location>
</feature>
<dbReference type="Proteomes" id="UP000261284">
    <property type="component" value="Unassembled WGS sequence"/>
</dbReference>
<evidence type="ECO:0000256" key="2">
    <source>
        <dbReference type="ARBA" id="ARBA00004651"/>
    </source>
</evidence>
<dbReference type="GO" id="GO:0034257">
    <property type="term" value="F:nicotinamide riboside transmembrane transporter activity"/>
    <property type="evidence" value="ECO:0007669"/>
    <property type="project" value="InterPro"/>
</dbReference>
<name>A0A3E1NR05_9BACT</name>
<accession>A0A3E1NR05</accession>
<reference evidence="11 12" key="1">
    <citation type="submission" date="2018-08" db="EMBL/GenBank/DDBJ databases">
        <title>Chitinophagaceae sp. K23C18032701, a novel bacterium isolated from forest soil.</title>
        <authorList>
            <person name="Wang C."/>
        </authorList>
    </citation>
    <scope>NUCLEOTIDE SEQUENCE [LARGE SCALE GENOMIC DNA]</scope>
    <source>
        <strain evidence="11 12">K23C18032701</strain>
    </source>
</reference>
<keyword evidence="8 10" id="KW-1133">Transmembrane helix</keyword>
<dbReference type="GO" id="GO:0005886">
    <property type="term" value="C:plasma membrane"/>
    <property type="evidence" value="ECO:0007669"/>
    <property type="project" value="UniProtKB-SubCell"/>
</dbReference>
<dbReference type="PANTHER" id="PTHR36122:SF2">
    <property type="entry name" value="NICOTINAMIDE RIBOSIDE TRANSPORTER PNUC"/>
    <property type="match status" value="1"/>
</dbReference>
<dbReference type="InterPro" id="IPR006419">
    <property type="entry name" value="NMN_transpt_PnuC"/>
</dbReference>
<dbReference type="Pfam" id="PF04973">
    <property type="entry name" value="NMN_transporter"/>
    <property type="match status" value="1"/>
</dbReference>
<evidence type="ECO:0000313" key="12">
    <source>
        <dbReference type="Proteomes" id="UP000261284"/>
    </source>
</evidence>
<keyword evidence="7 10" id="KW-0812">Transmembrane</keyword>
<dbReference type="PANTHER" id="PTHR36122">
    <property type="entry name" value="NICOTINAMIDE RIBOSIDE TRANSPORTER PNUC"/>
    <property type="match status" value="1"/>
</dbReference>
<dbReference type="NCBIfam" id="TIGR01528">
    <property type="entry name" value="NMN_trans_PnuC"/>
    <property type="match status" value="1"/>
</dbReference>
<comment type="similarity">
    <text evidence="3">Belongs to the nicotinamide ribonucleoside (NR) uptake permease (TC 4.B.1) family.</text>
</comment>
<evidence type="ECO:0000256" key="4">
    <source>
        <dbReference type="ARBA" id="ARBA00017522"/>
    </source>
</evidence>
<organism evidence="11 12">
    <name type="scientific">Deminuibacter soli</name>
    <dbReference type="NCBI Taxonomy" id="2291815"/>
    <lineage>
        <taxon>Bacteria</taxon>
        <taxon>Pseudomonadati</taxon>
        <taxon>Bacteroidota</taxon>
        <taxon>Chitinophagia</taxon>
        <taxon>Chitinophagales</taxon>
        <taxon>Chitinophagaceae</taxon>
        <taxon>Deminuibacter</taxon>
    </lineage>
</organism>
<feature type="transmembrane region" description="Helical" evidence="10">
    <location>
        <begin position="83"/>
        <end position="104"/>
    </location>
</feature>
<dbReference type="EMBL" id="QTJU01000001">
    <property type="protein sequence ID" value="RFM30366.1"/>
    <property type="molecule type" value="Genomic_DNA"/>
</dbReference>
<evidence type="ECO:0000256" key="3">
    <source>
        <dbReference type="ARBA" id="ARBA00006669"/>
    </source>
</evidence>
<proteinExistence type="inferred from homology"/>
<keyword evidence="9 10" id="KW-0472">Membrane</keyword>
<evidence type="ECO:0000256" key="8">
    <source>
        <dbReference type="ARBA" id="ARBA00022989"/>
    </source>
</evidence>
<evidence type="ECO:0000256" key="5">
    <source>
        <dbReference type="ARBA" id="ARBA00022448"/>
    </source>
</evidence>
<feature type="transmembrane region" description="Helical" evidence="10">
    <location>
        <begin position="125"/>
        <end position="143"/>
    </location>
</feature>
<keyword evidence="5" id="KW-0813">Transport</keyword>
<evidence type="ECO:0000256" key="7">
    <source>
        <dbReference type="ARBA" id="ARBA00022692"/>
    </source>
</evidence>
<evidence type="ECO:0000256" key="1">
    <source>
        <dbReference type="ARBA" id="ARBA00002672"/>
    </source>
</evidence>